<reference evidence="6" key="1">
    <citation type="submission" date="2018-05" db="EMBL/GenBank/DDBJ databases">
        <authorList>
            <person name="Lanie J.A."/>
            <person name="Ng W.-L."/>
            <person name="Kazmierczak K.M."/>
            <person name="Andrzejewski T.M."/>
            <person name="Davidsen T.M."/>
            <person name="Wayne K.J."/>
            <person name="Tettelin H."/>
            <person name="Glass J.I."/>
            <person name="Rusch D."/>
            <person name="Podicherti R."/>
            <person name="Tsui H.-C.T."/>
            <person name="Winkler M.E."/>
        </authorList>
    </citation>
    <scope>NUCLEOTIDE SEQUENCE</scope>
</reference>
<accession>A0A382P3P8</accession>
<evidence type="ECO:0000256" key="4">
    <source>
        <dbReference type="ARBA" id="ARBA00022982"/>
    </source>
</evidence>
<dbReference type="InterPro" id="IPR012127">
    <property type="entry name" value="Cyt_c_prime"/>
</dbReference>
<dbReference type="InterPro" id="IPR015984">
    <property type="entry name" value="Cyt_c_prime_subgr"/>
</dbReference>
<dbReference type="Pfam" id="PF01322">
    <property type="entry name" value="Cytochrom_C_2"/>
    <property type="match status" value="1"/>
</dbReference>
<evidence type="ECO:0000313" key="6">
    <source>
        <dbReference type="EMBL" id="SVC67946.1"/>
    </source>
</evidence>
<gene>
    <name evidence="6" type="ORF">METZ01_LOCUS320800</name>
</gene>
<evidence type="ECO:0000256" key="5">
    <source>
        <dbReference type="ARBA" id="ARBA00023004"/>
    </source>
</evidence>
<dbReference type="InterPro" id="IPR010980">
    <property type="entry name" value="Cyt_c/b562"/>
</dbReference>
<dbReference type="Gene3D" id="1.20.120.10">
    <property type="entry name" value="Cytochrome c/b562"/>
    <property type="match status" value="1"/>
</dbReference>
<evidence type="ECO:0000256" key="2">
    <source>
        <dbReference type="ARBA" id="ARBA00022617"/>
    </source>
</evidence>
<dbReference type="SUPFAM" id="SSF47175">
    <property type="entry name" value="Cytochromes"/>
    <property type="match status" value="1"/>
</dbReference>
<dbReference type="GO" id="GO:0022900">
    <property type="term" value="P:electron transport chain"/>
    <property type="evidence" value="ECO:0007669"/>
    <property type="project" value="InterPro"/>
</dbReference>
<keyword evidence="2" id="KW-0349">Heme</keyword>
<dbReference type="GO" id="GO:0020037">
    <property type="term" value="F:heme binding"/>
    <property type="evidence" value="ECO:0007669"/>
    <property type="project" value="InterPro"/>
</dbReference>
<dbReference type="PIRSF" id="PIRSF000027">
    <property type="entry name" value="Cytc_c_prime"/>
    <property type="match status" value="1"/>
</dbReference>
<evidence type="ECO:0008006" key="7">
    <source>
        <dbReference type="Google" id="ProtNLM"/>
    </source>
</evidence>
<dbReference type="PRINTS" id="PR00608">
    <property type="entry name" value="CYTCHROMECII"/>
</dbReference>
<name>A0A382P3P8_9ZZZZ</name>
<evidence type="ECO:0000256" key="3">
    <source>
        <dbReference type="ARBA" id="ARBA00022723"/>
    </source>
</evidence>
<dbReference type="PROSITE" id="PS51009">
    <property type="entry name" value="CYTCII"/>
    <property type="match status" value="1"/>
</dbReference>
<keyword evidence="4" id="KW-0249">Electron transport</keyword>
<dbReference type="EMBL" id="UINC01104637">
    <property type="protein sequence ID" value="SVC67946.1"/>
    <property type="molecule type" value="Genomic_DNA"/>
</dbReference>
<sequence>MLSPEEDIMKGLLLLMGCVFSFSVVADGEAEYNYREGIMNSAKGHISSMAAILKGQVHFKNLPVHADGMADVAGIMPDVFPAGSQTSKSEALAAVWDQPEAFKEAMDNFVDAANEMAVAAKSGDMGQIGPAIQALGGSCKGCHDDFREEHD</sequence>
<dbReference type="GO" id="GO:0009055">
    <property type="term" value="F:electron transfer activity"/>
    <property type="evidence" value="ECO:0007669"/>
    <property type="project" value="InterPro"/>
</dbReference>
<dbReference type="InterPro" id="IPR002321">
    <property type="entry name" value="Cyt_c_II"/>
</dbReference>
<keyword evidence="1" id="KW-0813">Transport</keyword>
<keyword evidence="5" id="KW-0408">Iron</keyword>
<dbReference type="GO" id="GO:0005506">
    <property type="term" value="F:iron ion binding"/>
    <property type="evidence" value="ECO:0007669"/>
    <property type="project" value="InterPro"/>
</dbReference>
<evidence type="ECO:0000256" key="1">
    <source>
        <dbReference type="ARBA" id="ARBA00022448"/>
    </source>
</evidence>
<proteinExistence type="predicted"/>
<protein>
    <recommendedName>
        <fullName evidence="7">Cytochrome c domain-containing protein</fullName>
    </recommendedName>
</protein>
<dbReference type="AlphaFoldDB" id="A0A382P3P8"/>
<organism evidence="6">
    <name type="scientific">marine metagenome</name>
    <dbReference type="NCBI Taxonomy" id="408172"/>
    <lineage>
        <taxon>unclassified sequences</taxon>
        <taxon>metagenomes</taxon>
        <taxon>ecological metagenomes</taxon>
    </lineage>
</organism>
<keyword evidence="3" id="KW-0479">Metal-binding</keyword>
<dbReference type="GO" id="GO:0042597">
    <property type="term" value="C:periplasmic space"/>
    <property type="evidence" value="ECO:0007669"/>
    <property type="project" value="InterPro"/>
</dbReference>